<name>A0A224Y070_9HEMI</name>
<feature type="transmembrane region" description="Helical" evidence="1">
    <location>
        <begin position="56"/>
        <end position="75"/>
    </location>
</feature>
<protein>
    <submittedName>
        <fullName evidence="2">Uncharacterized protein</fullName>
    </submittedName>
</protein>
<proteinExistence type="predicted"/>
<dbReference type="AlphaFoldDB" id="A0A224Y070"/>
<dbReference type="EMBL" id="GFTR01000658">
    <property type="protein sequence ID" value="JAW15768.1"/>
    <property type="molecule type" value="Transcribed_RNA"/>
</dbReference>
<keyword evidence="1" id="KW-0472">Membrane</keyword>
<keyword evidence="1" id="KW-0812">Transmembrane</keyword>
<feature type="transmembrane region" description="Helical" evidence="1">
    <location>
        <begin position="15"/>
        <end position="35"/>
    </location>
</feature>
<accession>A0A224Y070</accession>
<organism evidence="2">
    <name type="scientific">Panstrongylus lignarius</name>
    <dbReference type="NCBI Taxonomy" id="156445"/>
    <lineage>
        <taxon>Eukaryota</taxon>
        <taxon>Metazoa</taxon>
        <taxon>Ecdysozoa</taxon>
        <taxon>Arthropoda</taxon>
        <taxon>Hexapoda</taxon>
        <taxon>Insecta</taxon>
        <taxon>Pterygota</taxon>
        <taxon>Neoptera</taxon>
        <taxon>Paraneoptera</taxon>
        <taxon>Hemiptera</taxon>
        <taxon>Heteroptera</taxon>
        <taxon>Panheteroptera</taxon>
        <taxon>Cimicomorpha</taxon>
        <taxon>Reduviidae</taxon>
        <taxon>Triatominae</taxon>
        <taxon>Panstrongylus</taxon>
    </lineage>
</organism>
<keyword evidence="1" id="KW-1133">Transmembrane helix</keyword>
<evidence type="ECO:0000256" key="1">
    <source>
        <dbReference type="SAM" id="Phobius"/>
    </source>
</evidence>
<reference evidence="2" key="1">
    <citation type="journal article" date="2018" name="PLoS Negl. Trop. Dis.">
        <title>An insight into the salivary gland and fat body transcriptome of Panstrongylus lignarius (Hemiptera: Heteroptera), the main vector of Chagas disease in Peru.</title>
        <authorList>
            <person name="Nevoa J.C."/>
            <person name="Mendes M.T."/>
            <person name="da Silva M.V."/>
            <person name="Soares S.C."/>
            <person name="Oliveira C.J.F."/>
            <person name="Ribeiro J.M.C."/>
        </authorList>
    </citation>
    <scope>NUCLEOTIDE SEQUENCE</scope>
</reference>
<evidence type="ECO:0000313" key="2">
    <source>
        <dbReference type="EMBL" id="JAW15768.1"/>
    </source>
</evidence>
<sequence>MVLANPVEPLVLLRFPYHLSILFVSLFVSVPYAFYSTRVLNDHLLQAILPHFPARYIQILCFLFSFSMTSCFVSFF</sequence>